<dbReference type="InterPro" id="IPR003838">
    <property type="entry name" value="ABC3_permease_C"/>
</dbReference>
<evidence type="ECO:0000256" key="5">
    <source>
        <dbReference type="ARBA" id="ARBA00022989"/>
    </source>
</evidence>
<proteinExistence type="predicted"/>
<dbReference type="PANTHER" id="PTHR43738">
    <property type="entry name" value="ABC TRANSPORTER, MEMBRANE PROTEIN"/>
    <property type="match status" value="1"/>
</dbReference>
<evidence type="ECO:0000256" key="7">
    <source>
        <dbReference type="SAM" id="Phobius"/>
    </source>
</evidence>
<keyword evidence="3" id="KW-1003">Cell membrane</keyword>
<comment type="caution">
    <text evidence="9">The sequence shown here is derived from an EMBL/GenBank/DDBJ whole genome shotgun (WGS) entry which is preliminary data.</text>
</comment>
<dbReference type="Proteomes" id="UP000268857">
    <property type="component" value="Unassembled WGS sequence"/>
</dbReference>
<name>A0A3S0Y6P6_CHLFR</name>
<feature type="transmembrane region" description="Helical" evidence="7">
    <location>
        <begin position="21"/>
        <end position="43"/>
    </location>
</feature>
<dbReference type="AlphaFoldDB" id="A0A3S0Y6P6"/>
<dbReference type="PIRSF" id="PIRSF031773">
    <property type="entry name" value="DevC"/>
    <property type="match status" value="1"/>
</dbReference>
<evidence type="ECO:0000313" key="10">
    <source>
        <dbReference type="Proteomes" id="UP000268857"/>
    </source>
</evidence>
<dbReference type="InterPro" id="IPR005891">
    <property type="entry name" value="DevC"/>
</dbReference>
<sequence>MLRKCFRTTLLAWRQLIKQKTRLLIAIIGIAFADILICAQMGFEASLFESSTAPQRILDADLVLVNPHFQSVYSVKNISRERLYQALGFAGVESVSPIYMGIGKWKNPQTSRTQAILVFGTDPRTQAFKLPEVNQNLSQLQKLNTIFFDRASLPQFGPIASLYQQQAIVEAELNDVNVRVTGLFTLGASFGAYGNAIASDSTFLLLFSDRQPREIQIGLIKLKPDADVQQVAKNLSAGLPDDAIVLTPQGFAEAEKSYWANTTPIGFIFGLGVIVSFIVGIVIVYQIIYADVADHLPEYAMLKAIGYSDRYLVLVLIQEALLLAVLGFIPGFIVSIGLYQIAATATMLPIFMTVERGISVFLLTVIMCMISAVSTMRKMHSADPADVF</sequence>
<keyword evidence="5 7" id="KW-1133">Transmembrane helix</keyword>
<dbReference type="PANTHER" id="PTHR43738:SF1">
    <property type="entry name" value="HEMIN TRANSPORT SYSTEM PERMEASE PROTEIN HRTB-RELATED"/>
    <property type="match status" value="1"/>
</dbReference>
<gene>
    <name evidence="9" type="ORF">PCC6912_37300</name>
</gene>
<accession>A0A3S0Y6P6</accession>
<keyword evidence="10" id="KW-1185">Reference proteome</keyword>
<evidence type="ECO:0000256" key="1">
    <source>
        <dbReference type="ARBA" id="ARBA00004651"/>
    </source>
</evidence>
<dbReference type="RefSeq" id="WP_016876510.1">
    <property type="nucleotide sequence ID" value="NZ_AJLN01000145.1"/>
</dbReference>
<evidence type="ECO:0000256" key="6">
    <source>
        <dbReference type="ARBA" id="ARBA00023136"/>
    </source>
</evidence>
<dbReference type="OrthoDB" id="417886at2"/>
<keyword evidence="2" id="KW-0813">Transport</keyword>
<evidence type="ECO:0000313" key="9">
    <source>
        <dbReference type="EMBL" id="RUR77849.1"/>
    </source>
</evidence>
<feature type="transmembrane region" description="Helical" evidence="7">
    <location>
        <begin position="265"/>
        <end position="290"/>
    </location>
</feature>
<dbReference type="STRING" id="211165.GCA_000317285_06279"/>
<dbReference type="Pfam" id="PF02687">
    <property type="entry name" value="FtsX"/>
    <property type="match status" value="1"/>
</dbReference>
<organism evidence="9 10">
    <name type="scientific">Chlorogloeopsis fritschii PCC 6912</name>
    <dbReference type="NCBI Taxonomy" id="211165"/>
    <lineage>
        <taxon>Bacteria</taxon>
        <taxon>Bacillati</taxon>
        <taxon>Cyanobacteriota</taxon>
        <taxon>Cyanophyceae</taxon>
        <taxon>Nostocales</taxon>
        <taxon>Chlorogloeopsidaceae</taxon>
        <taxon>Chlorogloeopsis</taxon>
    </lineage>
</organism>
<evidence type="ECO:0000256" key="4">
    <source>
        <dbReference type="ARBA" id="ARBA00022692"/>
    </source>
</evidence>
<dbReference type="GO" id="GO:0005886">
    <property type="term" value="C:plasma membrane"/>
    <property type="evidence" value="ECO:0007669"/>
    <property type="project" value="UniProtKB-SubCell"/>
</dbReference>
<feature type="transmembrane region" description="Helical" evidence="7">
    <location>
        <begin position="358"/>
        <end position="376"/>
    </location>
</feature>
<evidence type="ECO:0000259" key="8">
    <source>
        <dbReference type="Pfam" id="PF02687"/>
    </source>
</evidence>
<feature type="transmembrane region" description="Helical" evidence="7">
    <location>
        <begin position="311"/>
        <end position="338"/>
    </location>
</feature>
<dbReference type="EMBL" id="RSCJ01000016">
    <property type="protein sequence ID" value="RUR77849.1"/>
    <property type="molecule type" value="Genomic_DNA"/>
</dbReference>
<feature type="domain" description="ABC3 transporter permease C-terminal" evidence="8">
    <location>
        <begin position="273"/>
        <end position="379"/>
    </location>
</feature>
<dbReference type="NCBIfam" id="TIGR01185">
    <property type="entry name" value="devC"/>
    <property type="match status" value="1"/>
</dbReference>
<evidence type="ECO:0000256" key="2">
    <source>
        <dbReference type="ARBA" id="ARBA00022448"/>
    </source>
</evidence>
<protein>
    <submittedName>
        <fullName evidence="9">ABC transporter</fullName>
    </submittedName>
</protein>
<comment type="subcellular location">
    <subcellularLocation>
        <location evidence="1">Cell membrane</location>
        <topology evidence="1">Multi-pass membrane protein</topology>
    </subcellularLocation>
</comment>
<reference evidence="9 10" key="1">
    <citation type="journal article" date="2019" name="Genome Biol. Evol.">
        <title>Day and night: Metabolic profiles and evolutionary relationships of six axenic non-marine cyanobacteria.</title>
        <authorList>
            <person name="Will S.E."/>
            <person name="Henke P."/>
            <person name="Boedeker C."/>
            <person name="Huang S."/>
            <person name="Brinkmann H."/>
            <person name="Rohde M."/>
            <person name="Jarek M."/>
            <person name="Friedl T."/>
            <person name="Seufert S."/>
            <person name="Schumacher M."/>
            <person name="Overmann J."/>
            <person name="Neumann-Schaal M."/>
            <person name="Petersen J."/>
        </authorList>
    </citation>
    <scope>NUCLEOTIDE SEQUENCE [LARGE SCALE GENOMIC DNA]</scope>
    <source>
        <strain evidence="9 10">PCC 6912</strain>
    </source>
</reference>
<dbReference type="InterPro" id="IPR051125">
    <property type="entry name" value="ABC-4/HrtB_transporter"/>
</dbReference>
<keyword evidence="4 7" id="KW-0812">Transmembrane</keyword>
<keyword evidence="6 7" id="KW-0472">Membrane</keyword>
<evidence type="ECO:0000256" key="3">
    <source>
        <dbReference type="ARBA" id="ARBA00022475"/>
    </source>
</evidence>